<dbReference type="OrthoDB" id="429813at2759"/>
<keyword evidence="8" id="KW-1185">Reference proteome</keyword>
<evidence type="ECO:0000256" key="2">
    <source>
        <dbReference type="ARBA" id="ARBA00022516"/>
    </source>
</evidence>
<keyword evidence="3 4" id="KW-0443">Lipid metabolism</keyword>
<feature type="domain" description="Thioester reductase (TE)" evidence="6">
    <location>
        <begin position="16"/>
        <end position="276"/>
    </location>
</feature>
<dbReference type="PANTHER" id="PTHR11011:SF99">
    <property type="entry name" value="FATTY ACYL-COA REDUCTASE 3"/>
    <property type="match status" value="1"/>
</dbReference>
<dbReference type="Gene3D" id="3.40.50.720">
    <property type="entry name" value="NAD(P)-binding Rossmann-like Domain"/>
    <property type="match status" value="2"/>
</dbReference>
<reference evidence="7" key="1">
    <citation type="submission" date="2019-11" db="EMBL/GenBank/DDBJ databases">
        <authorList>
            <person name="Liu Y."/>
            <person name="Hou J."/>
            <person name="Li T.-Q."/>
            <person name="Guan C.-H."/>
            <person name="Wu X."/>
            <person name="Wu H.-Z."/>
            <person name="Ling F."/>
            <person name="Zhang R."/>
            <person name="Shi X.-G."/>
            <person name="Ren J.-P."/>
            <person name="Chen E.-F."/>
            <person name="Sun J.-M."/>
        </authorList>
    </citation>
    <scope>NUCLEOTIDE SEQUENCE</scope>
    <source>
        <strain evidence="7">Adult_tree_wgs_1</strain>
        <tissue evidence="7">Leaves</tissue>
    </source>
</reference>
<evidence type="ECO:0000259" key="6">
    <source>
        <dbReference type="Pfam" id="PF07993"/>
    </source>
</evidence>
<dbReference type="CDD" id="cd05236">
    <property type="entry name" value="FAR-N_SDR_e"/>
    <property type="match status" value="2"/>
</dbReference>
<comment type="catalytic activity">
    <reaction evidence="4">
        <text>a long-chain fatty acyl-CoA + 2 NADPH + 2 H(+) = a long-chain primary fatty alcohol + 2 NADP(+) + CoA</text>
        <dbReference type="Rhea" id="RHEA:52716"/>
        <dbReference type="ChEBI" id="CHEBI:15378"/>
        <dbReference type="ChEBI" id="CHEBI:57287"/>
        <dbReference type="ChEBI" id="CHEBI:57783"/>
        <dbReference type="ChEBI" id="CHEBI:58349"/>
        <dbReference type="ChEBI" id="CHEBI:77396"/>
        <dbReference type="ChEBI" id="CHEBI:83139"/>
        <dbReference type="EC" id="1.2.1.84"/>
    </reaction>
</comment>
<protein>
    <recommendedName>
        <fullName evidence="4">Fatty acyl-CoA reductase</fullName>
        <ecNumber evidence="4">1.2.1.84</ecNumber>
    </recommendedName>
</protein>
<dbReference type="Pfam" id="PF03015">
    <property type="entry name" value="Sterile"/>
    <property type="match status" value="2"/>
</dbReference>
<evidence type="ECO:0000259" key="5">
    <source>
        <dbReference type="Pfam" id="PF03015"/>
    </source>
</evidence>
<dbReference type="GO" id="GO:0102965">
    <property type="term" value="F:alcohol-forming long-chain fatty acyl-CoA reductase activity"/>
    <property type="evidence" value="ECO:0007669"/>
    <property type="project" value="UniProtKB-EC"/>
</dbReference>
<comment type="function">
    <text evidence="4">Catalyzes the reduction of fatty acyl-CoA to fatty alcohols.</text>
</comment>
<feature type="domain" description="Thioester reductase (TE)" evidence="6">
    <location>
        <begin position="458"/>
        <end position="759"/>
    </location>
</feature>
<dbReference type="AlphaFoldDB" id="A0A834LZU5"/>
<dbReference type="GO" id="GO:0035336">
    <property type="term" value="P:long-chain fatty-acyl-CoA metabolic process"/>
    <property type="evidence" value="ECO:0007669"/>
    <property type="project" value="TreeGrafter"/>
</dbReference>
<dbReference type="GO" id="GO:0010345">
    <property type="term" value="P:suberin biosynthetic process"/>
    <property type="evidence" value="ECO:0007669"/>
    <property type="project" value="TreeGrafter"/>
</dbReference>
<accession>A0A834LZU5</accession>
<dbReference type="EMBL" id="WJXA01000001">
    <property type="protein sequence ID" value="KAF7154154.1"/>
    <property type="molecule type" value="Genomic_DNA"/>
</dbReference>
<comment type="caution">
    <text evidence="7">The sequence shown here is derived from an EMBL/GenBank/DDBJ whole genome shotgun (WGS) entry which is preliminary data.</text>
</comment>
<evidence type="ECO:0000256" key="4">
    <source>
        <dbReference type="RuleBase" id="RU363097"/>
    </source>
</evidence>
<dbReference type="GO" id="GO:0080019">
    <property type="term" value="F:alcohol-forming very long-chain fatty acyl-CoA reductase activity"/>
    <property type="evidence" value="ECO:0007669"/>
    <property type="project" value="InterPro"/>
</dbReference>
<evidence type="ECO:0000313" key="7">
    <source>
        <dbReference type="EMBL" id="KAF7154154.1"/>
    </source>
</evidence>
<name>A0A834LZU5_RHOSS</name>
<dbReference type="Pfam" id="PF07993">
    <property type="entry name" value="NAD_binding_4"/>
    <property type="match status" value="2"/>
</dbReference>
<sequence length="933" mass="105692">MKAVLECFVVAVVNGSEMKAIAKDLFRVLREKLGGKLNSLISEKVTLVPGDITCENLGVKDPNLEEEMWREVDIVVNLAATTNFDERYDVSFQLNTMGAKNVLNFSKKCANIKLLLHVSTAYVSGEKGGLILEKPYYMGETLNGVSGLNLDTEKKILEERLSELRAEEATDKEITLAMKDLGIQRARKYGWPNTYVFTKAMGEMLLGQIKGNIPLVMLRPTIVTSTYKEPFPGWVEGIRTIDSLAVGYGKGRLTCFLGDPESVIDVIPADMVVNSMLVAMEANANEASDDVVIYQVGSSLANPLRFSWIQDYGHRYFTKHPWVGKDGKAVIVGKVTVLSSMASFRRYMAIRYLLPLKGLQVANTAFCQFFQGTYFEFRRKINFVFRLVELYQPYLFFKGIYDDINTEKLRMAAKEGNVETDVFYFDPKTINWEDYFMNTHIPGVVNVVQFLENKNILVTGATGFLAKIFVEKILRVQPNVKKLYLLLRAADEKLASQRFHNEAVAKDLFRVLREKMGGSLNALISEKITLVPGDITCENLGVKDSNLVEEMWREVDVVVNLAATTNFDERYDIAFDLNAMGAKNVFNFSKECAKLEMLLHVSTAYVSGERGGIILEKPYYMGETLNGVPGLDLDMEKKIMEERLIELQTKEATDQEITLAMKDLGIQRARKYGWPNTYVFTKAMGEMLLGQIKGNIPLVILRPTIITSTYKEPFPGWVEGIRTLDSLVVGYGKGRLTSFVGDRQSILDMIPADMVVNSMLVAMAANANEASDDVVIYQVGSSVSNPIRLNSIQDYGQLYFKKHPWIGKDGKAVKVGNITWLSSMASFRRYVAIRYLLPLKGLQIANTTFCHSFEGRYSYLRRKIKFVLRLVELYEPYLFFKGRYDDINTEKLRMAVREGSIDANVFYFDPKIINWEDYFMNIHFPGVVNYVFK</sequence>
<dbReference type="PANTHER" id="PTHR11011">
    <property type="entry name" value="MALE STERILITY PROTEIN 2-RELATED"/>
    <property type="match status" value="1"/>
</dbReference>
<feature type="domain" description="Fatty acyl-CoA reductase C-terminal" evidence="5">
    <location>
        <begin position="352"/>
        <end position="445"/>
    </location>
</feature>
<dbReference type="CDD" id="cd09071">
    <property type="entry name" value="FAR_C"/>
    <property type="match status" value="2"/>
</dbReference>
<keyword evidence="4" id="KW-0560">Oxidoreductase</keyword>
<comment type="similarity">
    <text evidence="1 4">Belongs to the fatty acyl-CoA reductase family.</text>
</comment>
<evidence type="ECO:0000256" key="3">
    <source>
        <dbReference type="ARBA" id="ARBA00023098"/>
    </source>
</evidence>
<dbReference type="InterPro" id="IPR036291">
    <property type="entry name" value="NAD(P)-bd_dom_sf"/>
</dbReference>
<dbReference type="Proteomes" id="UP000626092">
    <property type="component" value="Unassembled WGS sequence"/>
</dbReference>
<organism evidence="7 8">
    <name type="scientific">Rhododendron simsii</name>
    <name type="common">Sims's rhododendron</name>
    <dbReference type="NCBI Taxonomy" id="118357"/>
    <lineage>
        <taxon>Eukaryota</taxon>
        <taxon>Viridiplantae</taxon>
        <taxon>Streptophyta</taxon>
        <taxon>Embryophyta</taxon>
        <taxon>Tracheophyta</taxon>
        <taxon>Spermatophyta</taxon>
        <taxon>Magnoliopsida</taxon>
        <taxon>eudicotyledons</taxon>
        <taxon>Gunneridae</taxon>
        <taxon>Pentapetalae</taxon>
        <taxon>asterids</taxon>
        <taxon>Ericales</taxon>
        <taxon>Ericaceae</taxon>
        <taxon>Ericoideae</taxon>
        <taxon>Rhodoreae</taxon>
        <taxon>Rhododendron</taxon>
    </lineage>
</organism>
<feature type="domain" description="Fatty acyl-CoA reductase C-terminal" evidence="5">
    <location>
        <begin position="835"/>
        <end position="933"/>
    </location>
</feature>
<keyword evidence="4" id="KW-0521">NADP</keyword>
<dbReference type="InterPro" id="IPR033640">
    <property type="entry name" value="FAR_C"/>
</dbReference>
<proteinExistence type="inferred from homology"/>
<dbReference type="EC" id="1.2.1.84" evidence="4"/>
<dbReference type="SUPFAM" id="SSF51735">
    <property type="entry name" value="NAD(P)-binding Rossmann-fold domains"/>
    <property type="match status" value="2"/>
</dbReference>
<evidence type="ECO:0000313" key="8">
    <source>
        <dbReference type="Proteomes" id="UP000626092"/>
    </source>
</evidence>
<keyword evidence="2 4" id="KW-0444">Lipid biosynthesis</keyword>
<dbReference type="InterPro" id="IPR026055">
    <property type="entry name" value="FAR"/>
</dbReference>
<gene>
    <name evidence="7" type="ORF">RHSIM_Rhsim01G0206300</name>
</gene>
<dbReference type="InterPro" id="IPR013120">
    <property type="entry name" value="FAR_NAD-bd"/>
</dbReference>
<evidence type="ECO:0000256" key="1">
    <source>
        <dbReference type="ARBA" id="ARBA00005928"/>
    </source>
</evidence>